<gene>
    <name evidence="3" type="ORF">B0T10DRAFT_562552</name>
</gene>
<keyword evidence="4" id="KW-1185">Reference proteome</keyword>
<name>A0A9P8W357_9HYPO</name>
<feature type="compositionally biased region" description="Polar residues" evidence="1">
    <location>
        <begin position="305"/>
        <end position="317"/>
    </location>
</feature>
<dbReference type="EMBL" id="JAGPYM010000013">
    <property type="protein sequence ID" value="KAH6888136.1"/>
    <property type="molecule type" value="Genomic_DNA"/>
</dbReference>
<keyword evidence="2" id="KW-1133">Transmembrane helix</keyword>
<organism evidence="3 4">
    <name type="scientific">Thelonectria olida</name>
    <dbReference type="NCBI Taxonomy" id="1576542"/>
    <lineage>
        <taxon>Eukaryota</taxon>
        <taxon>Fungi</taxon>
        <taxon>Dikarya</taxon>
        <taxon>Ascomycota</taxon>
        <taxon>Pezizomycotina</taxon>
        <taxon>Sordariomycetes</taxon>
        <taxon>Hypocreomycetidae</taxon>
        <taxon>Hypocreales</taxon>
        <taxon>Nectriaceae</taxon>
        <taxon>Thelonectria</taxon>
    </lineage>
</organism>
<feature type="compositionally biased region" description="Pro residues" evidence="1">
    <location>
        <begin position="281"/>
        <end position="304"/>
    </location>
</feature>
<comment type="caution">
    <text evidence="3">The sequence shown here is derived from an EMBL/GenBank/DDBJ whole genome shotgun (WGS) entry which is preliminary data.</text>
</comment>
<evidence type="ECO:0000256" key="2">
    <source>
        <dbReference type="SAM" id="Phobius"/>
    </source>
</evidence>
<feature type="region of interest" description="Disordered" evidence="1">
    <location>
        <begin position="275"/>
        <end position="319"/>
    </location>
</feature>
<evidence type="ECO:0000313" key="3">
    <source>
        <dbReference type="EMBL" id="KAH6888136.1"/>
    </source>
</evidence>
<feature type="transmembrane region" description="Helical" evidence="2">
    <location>
        <begin position="84"/>
        <end position="104"/>
    </location>
</feature>
<proteinExistence type="predicted"/>
<protein>
    <submittedName>
        <fullName evidence="3">Uncharacterized protein</fullName>
    </submittedName>
</protein>
<feature type="region of interest" description="Disordered" evidence="1">
    <location>
        <begin position="128"/>
        <end position="155"/>
    </location>
</feature>
<dbReference type="OrthoDB" id="5102381at2759"/>
<evidence type="ECO:0000313" key="4">
    <source>
        <dbReference type="Proteomes" id="UP000777438"/>
    </source>
</evidence>
<reference evidence="3 4" key="1">
    <citation type="journal article" date="2021" name="Nat. Commun.">
        <title>Genetic determinants of endophytism in the Arabidopsis root mycobiome.</title>
        <authorList>
            <person name="Mesny F."/>
            <person name="Miyauchi S."/>
            <person name="Thiergart T."/>
            <person name="Pickel B."/>
            <person name="Atanasova L."/>
            <person name="Karlsson M."/>
            <person name="Huettel B."/>
            <person name="Barry K.W."/>
            <person name="Haridas S."/>
            <person name="Chen C."/>
            <person name="Bauer D."/>
            <person name="Andreopoulos W."/>
            <person name="Pangilinan J."/>
            <person name="LaButti K."/>
            <person name="Riley R."/>
            <person name="Lipzen A."/>
            <person name="Clum A."/>
            <person name="Drula E."/>
            <person name="Henrissat B."/>
            <person name="Kohler A."/>
            <person name="Grigoriev I.V."/>
            <person name="Martin F.M."/>
            <person name="Hacquard S."/>
        </authorList>
    </citation>
    <scope>NUCLEOTIDE SEQUENCE [LARGE SCALE GENOMIC DNA]</scope>
    <source>
        <strain evidence="3 4">MPI-CAGE-CH-0241</strain>
    </source>
</reference>
<dbReference type="Proteomes" id="UP000777438">
    <property type="component" value="Unassembled WGS sequence"/>
</dbReference>
<accession>A0A9P8W357</accession>
<evidence type="ECO:0000256" key="1">
    <source>
        <dbReference type="SAM" id="MobiDB-lite"/>
    </source>
</evidence>
<dbReference type="AlphaFoldDB" id="A0A9P8W357"/>
<keyword evidence="2" id="KW-0472">Membrane</keyword>
<keyword evidence="2" id="KW-0812">Transmembrane</keyword>
<sequence length="363" mass="40235">MHTDRSNTYRLQMPSRCLWVYFLGLMAFEPTLAKHIIIHQQPYDAGKSKSVDLGANLKNISRGTTNFHVARDRFNPGDPSDTGAIVGGTIAAGIILGCALFVYFKIYKECVLRRRVLAKQERQRQQQLQRARAEQVSTSTPTNLEESEKNSKNMFPGFRASFDAYGQLLGRWSPRKHDDSASETSGLEFGDLSATAPMGETEPIAGPHVPPKAAMTLGIESNVPSPRHLTSHRPLSDRPRTPALPASFRFEEFYPSTPSLRNSSCSMSTLGRDLYQDTMQPPAPLRYAPPPLLERALPPEPLSPTPFNSNDNNTQRSSKPRYFVPMFGTGGRLQTPTSPGSIASSFQRDRYNGTRCSMGSNVI</sequence>
<feature type="region of interest" description="Disordered" evidence="1">
    <location>
        <begin position="174"/>
        <end position="206"/>
    </location>
</feature>